<dbReference type="SUPFAM" id="SSF47769">
    <property type="entry name" value="SAM/Pointed domain"/>
    <property type="match status" value="1"/>
</dbReference>
<dbReference type="FunFam" id="1.10.150.50:FF:000009">
    <property type="entry name" value="Stromal interaction molecule 1"/>
    <property type="match status" value="1"/>
</dbReference>
<dbReference type="FunFam" id="1.20.5.340:FF:000033">
    <property type="entry name" value="Stromal interaction molecule"/>
    <property type="match status" value="1"/>
</dbReference>
<dbReference type="PANTHER" id="PTHR15136:SF5">
    <property type="entry name" value="STROMAL INTERACTION MOLECULE HOMOLOG"/>
    <property type="match status" value="1"/>
</dbReference>
<dbReference type="EMBL" id="HBUE01271591">
    <property type="protein sequence ID" value="CAG6564229.1"/>
    <property type="molecule type" value="Transcribed_RNA"/>
</dbReference>
<keyword evidence="9" id="KW-1133">Transmembrane helix</keyword>
<keyword evidence="2" id="KW-0597">Phosphoprotein</keyword>
<dbReference type="GO" id="GO:0005783">
    <property type="term" value="C:endoplasmic reticulum"/>
    <property type="evidence" value="ECO:0007669"/>
    <property type="project" value="TreeGrafter"/>
</dbReference>
<keyword evidence="3" id="KW-0109">Calcium transport</keyword>
<feature type="region of interest" description="Disordered" evidence="16">
    <location>
        <begin position="288"/>
        <end position="311"/>
    </location>
</feature>
<keyword evidence="11" id="KW-0406">Ion transport</keyword>
<organism evidence="18">
    <name type="scientific">Culex pipiens</name>
    <name type="common">House mosquito</name>
    <dbReference type="NCBI Taxonomy" id="7175"/>
    <lineage>
        <taxon>Eukaryota</taxon>
        <taxon>Metazoa</taxon>
        <taxon>Ecdysozoa</taxon>
        <taxon>Arthropoda</taxon>
        <taxon>Hexapoda</taxon>
        <taxon>Insecta</taxon>
        <taxon>Pterygota</taxon>
        <taxon>Neoptera</taxon>
        <taxon>Endopterygota</taxon>
        <taxon>Diptera</taxon>
        <taxon>Nematocera</taxon>
        <taxon>Culicoidea</taxon>
        <taxon>Culicidae</taxon>
        <taxon>Culicinae</taxon>
        <taxon>Culicini</taxon>
        <taxon>Culex</taxon>
        <taxon>Culex</taxon>
    </lineage>
</organism>
<dbReference type="PROSITE" id="PS50105">
    <property type="entry name" value="SAM_DOMAIN"/>
    <property type="match status" value="1"/>
</dbReference>
<feature type="compositionally biased region" description="Low complexity" evidence="16">
    <location>
        <begin position="391"/>
        <end position="402"/>
    </location>
</feature>
<dbReference type="InterPro" id="IPR032393">
    <property type="entry name" value="SOAR_STIM1/2"/>
</dbReference>
<feature type="compositionally biased region" description="Low complexity" evidence="16">
    <location>
        <begin position="522"/>
        <end position="569"/>
    </location>
</feature>
<evidence type="ECO:0000256" key="7">
    <source>
        <dbReference type="ARBA" id="ARBA00022737"/>
    </source>
</evidence>
<dbReference type="GO" id="GO:0005246">
    <property type="term" value="F:calcium channel regulator activity"/>
    <property type="evidence" value="ECO:0007669"/>
    <property type="project" value="InterPro"/>
</dbReference>
<feature type="compositionally biased region" description="Polar residues" evidence="16">
    <location>
        <begin position="407"/>
        <end position="416"/>
    </location>
</feature>
<evidence type="ECO:0000256" key="12">
    <source>
        <dbReference type="ARBA" id="ARBA00023136"/>
    </source>
</evidence>
<evidence type="ECO:0000256" key="3">
    <source>
        <dbReference type="ARBA" id="ARBA00022568"/>
    </source>
</evidence>
<dbReference type="Gene3D" id="1.10.238.180">
    <property type="match status" value="1"/>
</dbReference>
<feature type="compositionally biased region" description="Low complexity" evidence="16">
    <location>
        <begin position="1154"/>
        <end position="1177"/>
    </location>
</feature>
<feature type="compositionally biased region" description="Low complexity" evidence="16">
    <location>
        <begin position="1320"/>
        <end position="1334"/>
    </location>
</feature>
<dbReference type="InterPro" id="IPR013761">
    <property type="entry name" value="SAM/pointed_sf"/>
</dbReference>
<dbReference type="EMBL" id="HBUE01166277">
    <property type="protein sequence ID" value="CAG6512768.1"/>
    <property type="molecule type" value="Transcribed_RNA"/>
</dbReference>
<feature type="region of interest" description="Disordered" evidence="16">
    <location>
        <begin position="490"/>
        <end position="605"/>
    </location>
</feature>
<proteinExistence type="predicted"/>
<evidence type="ECO:0000256" key="15">
    <source>
        <dbReference type="PROSITE-ProRule" id="PRU00401"/>
    </source>
</evidence>
<feature type="region of interest" description="Disordered" evidence="16">
    <location>
        <begin position="1037"/>
        <end position="1085"/>
    </location>
</feature>
<evidence type="ECO:0000256" key="14">
    <source>
        <dbReference type="ARBA" id="ARBA00046288"/>
    </source>
</evidence>
<evidence type="ECO:0000256" key="10">
    <source>
        <dbReference type="ARBA" id="ARBA00023054"/>
    </source>
</evidence>
<dbReference type="Pfam" id="PF07647">
    <property type="entry name" value="SAM_2"/>
    <property type="match status" value="1"/>
</dbReference>
<evidence type="ECO:0000256" key="2">
    <source>
        <dbReference type="ARBA" id="ARBA00022553"/>
    </source>
</evidence>
<reference evidence="18" key="1">
    <citation type="submission" date="2021-05" db="EMBL/GenBank/DDBJ databases">
        <authorList>
            <person name="Alioto T."/>
            <person name="Alioto T."/>
            <person name="Gomez Garrido J."/>
        </authorList>
    </citation>
    <scope>NUCLEOTIDE SEQUENCE</scope>
</reference>
<feature type="region of interest" description="Disordered" evidence="16">
    <location>
        <begin position="1203"/>
        <end position="1240"/>
    </location>
</feature>
<feature type="compositionally biased region" description="Basic residues" evidence="16">
    <location>
        <begin position="465"/>
        <end position="478"/>
    </location>
</feature>
<feature type="compositionally biased region" description="Pro residues" evidence="16">
    <location>
        <begin position="490"/>
        <end position="507"/>
    </location>
</feature>
<dbReference type="SMART" id="SM00454">
    <property type="entry name" value="SAM"/>
    <property type="match status" value="1"/>
</dbReference>
<evidence type="ECO:0000256" key="16">
    <source>
        <dbReference type="SAM" id="MobiDB-lite"/>
    </source>
</evidence>
<protein>
    <submittedName>
        <fullName evidence="18">Stromal interaction molecule homolog</fullName>
    </submittedName>
</protein>
<keyword evidence="7" id="KW-0677">Repeat</keyword>
<feature type="repeat" description="RPEL" evidence="15">
    <location>
        <begin position="168"/>
        <end position="193"/>
    </location>
</feature>
<dbReference type="Pfam" id="PF25578">
    <property type="entry name" value="EF-hand_STIM1"/>
    <property type="match status" value="1"/>
</dbReference>
<feature type="region of interest" description="Disordered" evidence="16">
    <location>
        <begin position="1132"/>
        <end position="1179"/>
    </location>
</feature>
<dbReference type="PANTHER" id="PTHR15136">
    <property type="entry name" value="STROMAL INTERACTION MOLECULE HOMOLOG"/>
    <property type="match status" value="1"/>
</dbReference>
<feature type="compositionally biased region" description="Low complexity" evidence="16">
    <location>
        <begin position="1039"/>
        <end position="1050"/>
    </location>
</feature>
<evidence type="ECO:0000256" key="5">
    <source>
        <dbReference type="ARBA" id="ARBA00022723"/>
    </source>
</evidence>
<sequence>MSLNGRDLMKQQQQQQLQHFNQQLQQQQLQQQQQLSPQQQPPPEYNQSVLTMQKSVTITVTPQRSNSMDLLNFEEKRQLIASSLSLSDILHVSPAAAHVAKEVAASTVIGEFATKKQNGATLRSNSLNSGSRTPPLERKSKFSAFGRLFKPWKWRRKKKSEKFESTSKSLERKISVRANREELVQKGILLPESPTSALSIAAICISPTESLTWSTSSHRQLQTFHQPNHYRSQNEEQYTIYNSVNGSNSAVLPNLANASSSAAAAPNTSITNNVPLSQSAQQISSVLSNSSLNHPSNNNNNNSTSSSNSNGPLSLASILGGGNSGNNAVIGANMIGGGTAGQALASILTGNSVGNSIGGSGGGGQGGLSHSQSAHQIGSGVTGGGHAPISQHQALQQQLQQHFANVAGNSSSLVQDNQRKTPPPNSEQLQNQHQQQSNQLPSQAALSAAAAAVAQQHQQALQQHHQLHGHGQHPHSHHLANHIMLSELPEPPIPVSEIGPIPPPPMFSTPSPTLIGGRSMTQQQQALHQQHHQQLQQHLQQHQQHMQQQQALQQQQQQQHHKAAQQNQQQHDRGGGGEATGQKAPATPQASAGATAGSGSSNRGLESRNSYAVLSQAMSQAVHHEFGTYGSGSADGACSADDFECITHHDQLGMEAIRSLHRQLDDDDNGDIDLSESDDFLREELKYDSGYEKRHKAFHFNDDMHISVKELWEAWLRSEVHNWTVDQTTEWLAQSVQLPQYVHLFRLHKVTGKVLPRMAVNNMHYVSNVLGIKDPIHKQKIALKAMDAVLFGPPRETGTRWKDLLLVTLLLTAIIGSWYAYQQNKNAKIHLKRMAKDVEGLLKAEVALQDMQKELERARQEQENVGKEKMDLERRLREAPTLSSSNSDLELQQLKQEVEMLRSELSRAEVEINDHCWTPPQGLQAWLQLTFELENKHHIRKRIQAEKQLMSAREACEKLKKKRSSLVGAFVSTHGKSIDDVDRSIVEARHALNDVTNDLQERMYRWKQIEQLLGFSVVNNNGLVHLENLLYNRNGGSGSKSYRSRLSSSQDDLDDDSVQGLYDGICRSGRDDSSASDDGDRTGDRETVTFILGGCPTTSSMQLAALNPLNSGLVSPATASAILASVSSNSHLQQQQQQYGHHQAPSLQQFHHGSSSSNSLNHSSSVSSTTPSSPLSSPIMAFGQAASNINDSSQSLQDETLISSSNERFVPPRSKKAPAKLPTAQPGKAPMPPPRKTMSSQSLFSLVRSSNSDLVSLESAAVSVSAAAAGHPPPAPFPISSSTPGSTLQLQHFADGQLVPRDLQHQHHQQPGKFVPQPAPRDGGLAAGAAAAPAGDGGGVGAGAATAGPPELDTYSTDSSTVDEDVKRRRRKLHFPFGKRFSKSSSSKKTQ</sequence>
<feature type="compositionally biased region" description="Gly residues" evidence="16">
    <location>
        <begin position="358"/>
        <end position="367"/>
    </location>
</feature>
<evidence type="ECO:0000256" key="13">
    <source>
        <dbReference type="ARBA" id="ARBA00023180"/>
    </source>
</evidence>
<keyword evidence="8" id="KW-0106">Calcium</keyword>
<dbReference type="InterPro" id="IPR001660">
    <property type="entry name" value="SAM"/>
</dbReference>
<evidence type="ECO:0000256" key="1">
    <source>
        <dbReference type="ARBA" id="ARBA00022448"/>
    </source>
</evidence>
<accession>A0A8D8DJ36</accession>
<keyword evidence="10" id="KW-0175">Coiled coil</keyword>
<feature type="compositionally biased region" description="Low complexity" evidence="16">
    <location>
        <begin position="428"/>
        <end position="464"/>
    </location>
</feature>
<dbReference type="CDD" id="cd11722">
    <property type="entry name" value="SOAR"/>
    <property type="match status" value="1"/>
</dbReference>
<feature type="domain" description="SAM" evidence="17">
    <location>
        <begin position="723"/>
        <end position="781"/>
    </location>
</feature>
<dbReference type="InterPro" id="IPR037608">
    <property type="entry name" value="STIM1/2"/>
</dbReference>
<dbReference type="GO" id="GO:0006874">
    <property type="term" value="P:intracellular calcium ion homeostasis"/>
    <property type="evidence" value="ECO:0007669"/>
    <property type="project" value="TreeGrafter"/>
</dbReference>
<feature type="compositionally biased region" description="Basic and acidic residues" evidence="16">
    <location>
        <begin position="858"/>
        <end position="878"/>
    </location>
</feature>
<dbReference type="Gene3D" id="1.10.150.50">
    <property type="entry name" value="Transcription Factor, Ets-1"/>
    <property type="match status" value="1"/>
</dbReference>
<dbReference type="Gene3D" id="1.10.287.3550">
    <property type="match status" value="1"/>
</dbReference>
<name>A0A8D8DJ36_CULPI</name>
<dbReference type="InterPro" id="IPR011992">
    <property type="entry name" value="EF-hand-dom_pair"/>
</dbReference>
<keyword evidence="1" id="KW-0813">Transport</keyword>
<keyword evidence="6" id="KW-0732">Signal</keyword>
<evidence type="ECO:0000256" key="11">
    <source>
        <dbReference type="ARBA" id="ARBA00023065"/>
    </source>
</evidence>
<keyword evidence="5" id="KW-0479">Metal-binding</keyword>
<dbReference type="Gene3D" id="1.20.5.340">
    <property type="match status" value="1"/>
</dbReference>
<feature type="region of interest" description="Disordered" evidence="16">
    <location>
        <begin position="858"/>
        <end position="879"/>
    </location>
</feature>
<feature type="compositionally biased region" description="Low complexity" evidence="16">
    <location>
        <begin position="584"/>
        <end position="601"/>
    </location>
</feature>
<dbReference type="GO" id="GO:0005509">
    <property type="term" value="F:calcium ion binding"/>
    <property type="evidence" value="ECO:0007669"/>
    <property type="project" value="TreeGrafter"/>
</dbReference>
<feature type="compositionally biased region" description="Basic and acidic residues" evidence="16">
    <location>
        <begin position="1068"/>
        <end position="1085"/>
    </location>
</feature>
<keyword evidence="12" id="KW-0472">Membrane</keyword>
<dbReference type="FunFam" id="1.10.287.3550:FF:000002">
    <property type="entry name" value="Stromal interaction molecule homolog"/>
    <property type="match status" value="1"/>
</dbReference>
<feature type="region of interest" description="Disordered" evidence="16">
    <location>
        <begin position="358"/>
        <end position="478"/>
    </location>
</feature>
<evidence type="ECO:0000256" key="6">
    <source>
        <dbReference type="ARBA" id="ARBA00022729"/>
    </source>
</evidence>
<dbReference type="GO" id="GO:0002115">
    <property type="term" value="P:store-operated calcium entry"/>
    <property type="evidence" value="ECO:0007669"/>
    <property type="project" value="TreeGrafter"/>
</dbReference>
<keyword evidence="4" id="KW-0812">Transmembrane</keyword>
<evidence type="ECO:0000256" key="8">
    <source>
        <dbReference type="ARBA" id="ARBA00022837"/>
    </source>
</evidence>
<evidence type="ECO:0000256" key="9">
    <source>
        <dbReference type="ARBA" id="ARBA00022989"/>
    </source>
</evidence>
<evidence type="ECO:0000313" key="18">
    <source>
        <dbReference type="EMBL" id="CAG6512768.1"/>
    </source>
</evidence>
<feature type="region of interest" description="Disordered" evidence="16">
    <location>
        <begin position="1303"/>
        <end position="1391"/>
    </location>
</feature>
<evidence type="ECO:0000259" key="17">
    <source>
        <dbReference type="PROSITE" id="PS50105"/>
    </source>
</evidence>
<dbReference type="SMART" id="SM00707">
    <property type="entry name" value="RPEL"/>
    <property type="match status" value="1"/>
</dbReference>
<dbReference type="GO" id="GO:0051049">
    <property type="term" value="P:regulation of transport"/>
    <property type="evidence" value="ECO:0007669"/>
    <property type="project" value="UniProtKB-ARBA"/>
</dbReference>
<dbReference type="CDD" id="cd09504">
    <property type="entry name" value="SAM_STIM-1_2-like"/>
    <property type="match status" value="1"/>
</dbReference>
<dbReference type="InterPro" id="IPR004018">
    <property type="entry name" value="RPEL_repeat"/>
</dbReference>
<dbReference type="PROSITE" id="PS51073">
    <property type="entry name" value="RPEL"/>
    <property type="match status" value="1"/>
</dbReference>
<evidence type="ECO:0000256" key="4">
    <source>
        <dbReference type="ARBA" id="ARBA00022692"/>
    </source>
</evidence>
<dbReference type="FunFam" id="1.10.238.180:FF:000001">
    <property type="entry name" value="Stromal interaction molecule 1"/>
    <property type="match status" value="1"/>
</dbReference>
<dbReference type="SUPFAM" id="SSF47473">
    <property type="entry name" value="EF-hand"/>
    <property type="match status" value="1"/>
</dbReference>
<dbReference type="Pfam" id="PF02755">
    <property type="entry name" value="RPEL"/>
    <property type="match status" value="1"/>
</dbReference>
<keyword evidence="13" id="KW-0325">Glycoprotein</keyword>
<dbReference type="Pfam" id="PF16533">
    <property type="entry name" value="SOAR"/>
    <property type="match status" value="1"/>
</dbReference>
<comment type="subcellular location">
    <subcellularLocation>
        <location evidence="14">Endomembrane system</location>
        <topology evidence="14">Single-pass type I membrane protein</topology>
    </subcellularLocation>
</comment>
<dbReference type="GO" id="GO:0005886">
    <property type="term" value="C:plasma membrane"/>
    <property type="evidence" value="ECO:0007669"/>
    <property type="project" value="TreeGrafter"/>
</dbReference>
<dbReference type="InterPro" id="IPR057835">
    <property type="entry name" value="EF-hand_STIM1/2"/>
</dbReference>